<dbReference type="Pfam" id="PF01515">
    <property type="entry name" value="PTA_PTB"/>
    <property type="match status" value="1"/>
</dbReference>
<dbReference type="AlphaFoldDB" id="A0A098EKR0"/>
<accession>A0A098EKR0</accession>
<protein>
    <submittedName>
        <fullName evidence="5">Phosphate acetyltransferase</fullName>
    </submittedName>
</protein>
<dbReference type="PANTHER" id="PTHR43356:SF2">
    <property type="entry name" value="PHOSPHATE ACETYLTRANSFERASE"/>
    <property type="match status" value="1"/>
</dbReference>
<feature type="domain" description="Phosphate acetyl/butaryl transferase" evidence="4">
    <location>
        <begin position="84"/>
        <end position="299"/>
    </location>
</feature>
<dbReference type="PANTHER" id="PTHR43356">
    <property type="entry name" value="PHOSPHATE ACETYLTRANSFERASE"/>
    <property type="match status" value="1"/>
</dbReference>
<dbReference type="InterPro" id="IPR002505">
    <property type="entry name" value="PTA_PTB"/>
</dbReference>
<evidence type="ECO:0000313" key="6">
    <source>
        <dbReference type="Proteomes" id="UP000043699"/>
    </source>
</evidence>
<evidence type="ECO:0000259" key="4">
    <source>
        <dbReference type="Pfam" id="PF01515"/>
    </source>
</evidence>
<keyword evidence="2 5" id="KW-0808">Transferase</keyword>
<dbReference type="GO" id="GO:0016746">
    <property type="term" value="F:acyltransferase activity"/>
    <property type="evidence" value="ECO:0007669"/>
    <property type="project" value="UniProtKB-KW"/>
</dbReference>
<proteinExistence type="inferred from homology"/>
<evidence type="ECO:0000256" key="2">
    <source>
        <dbReference type="ARBA" id="ARBA00022679"/>
    </source>
</evidence>
<dbReference type="NCBIfam" id="NF005837">
    <property type="entry name" value="PRK07742.1"/>
    <property type="match status" value="1"/>
</dbReference>
<dbReference type="NCBIfam" id="NF006045">
    <property type="entry name" value="PRK08190.1"/>
    <property type="match status" value="1"/>
</dbReference>
<gene>
    <name evidence="5" type="primary">pta</name>
    <name evidence="5" type="ORF">BN1080_01860</name>
</gene>
<dbReference type="SUPFAM" id="SSF53659">
    <property type="entry name" value="Isocitrate/Isopropylmalate dehydrogenase-like"/>
    <property type="match status" value="1"/>
</dbReference>
<dbReference type="InterPro" id="IPR050500">
    <property type="entry name" value="Phos_Acetyltrans/Butyryltrans"/>
</dbReference>
<keyword evidence="3" id="KW-0012">Acyltransferase</keyword>
<dbReference type="InterPro" id="IPR012147">
    <property type="entry name" value="P_Ac_Bu_trans"/>
</dbReference>
<evidence type="ECO:0000256" key="3">
    <source>
        <dbReference type="ARBA" id="ARBA00023315"/>
    </source>
</evidence>
<evidence type="ECO:0000256" key="1">
    <source>
        <dbReference type="ARBA" id="ARBA00005656"/>
    </source>
</evidence>
<dbReference type="PIRSF" id="PIRSF000428">
    <property type="entry name" value="P_Ac_trans"/>
    <property type="match status" value="1"/>
</dbReference>
<organism evidence="5 6">
    <name type="scientific">Planococcus massiliensis</name>
    <dbReference type="NCBI Taxonomy" id="1499687"/>
    <lineage>
        <taxon>Bacteria</taxon>
        <taxon>Bacillati</taxon>
        <taxon>Bacillota</taxon>
        <taxon>Bacilli</taxon>
        <taxon>Bacillales</taxon>
        <taxon>Caryophanaceae</taxon>
        <taxon>Planococcus</taxon>
    </lineage>
</organism>
<dbReference type="Gene3D" id="3.40.718.10">
    <property type="entry name" value="Isopropylmalate Dehydrogenase"/>
    <property type="match status" value="1"/>
</dbReference>
<dbReference type="Proteomes" id="UP000043699">
    <property type="component" value="Unassembled WGS sequence"/>
</dbReference>
<dbReference type="STRING" id="1499687.BN1080_01860"/>
<name>A0A098EKR0_9BACL</name>
<comment type="similarity">
    <text evidence="1">Belongs to the phosphate acetyltransferase and butyryltransferase family.</text>
</comment>
<evidence type="ECO:0000313" key="5">
    <source>
        <dbReference type="EMBL" id="CEG22923.1"/>
    </source>
</evidence>
<reference evidence="5 6" key="1">
    <citation type="submission" date="2014-09" db="EMBL/GenBank/DDBJ databases">
        <authorList>
            <person name="Urmite Genomes Urmite Genomes"/>
        </authorList>
    </citation>
    <scope>NUCLEOTIDE SEQUENCE [LARGE SCALE GENOMIC DNA]</scope>
    <source>
        <strain evidence="5 6">ES2</strain>
    </source>
</reference>
<dbReference type="EMBL" id="CCXS01000001">
    <property type="protein sequence ID" value="CEG22923.1"/>
    <property type="molecule type" value="Genomic_DNA"/>
</dbReference>
<sequence length="305" mass="32318">MILMATLVEILENTASSKETVVAVAAAADSEVLEAVHRSLERNLASFRLFDDLEKLRSAIGKSHPYLSNHPKIKIHHAADPQSAAEAAVKSVSNKESDVLMKGHIPTAILMKAVLQPAFGLRTDQVLSHVAAFEIEGFERLVFVTDAGMNIHPDLQRKAEIIQNAVFFAHSLGIQMPVVAPLAAIEVVNPVMQATVDAAALTAMNKRGQITGCIVEGPLALDNAISLKAAKHKGIAAKSAGLADILLVPNIESGNILYKSLVFFSKAKVGGVIVGAKAPIVLTSRADSAETKLFSLALAIRSSTI</sequence>
<keyword evidence="6" id="KW-1185">Reference proteome</keyword>